<evidence type="ECO:0000256" key="1">
    <source>
        <dbReference type="ARBA" id="ARBA00008779"/>
    </source>
</evidence>
<evidence type="ECO:0000313" key="4">
    <source>
        <dbReference type="EMBL" id="RVU41461.1"/>
    </source>
</evidence>
<feature type="transmembrane region" description="Helical" evidence="2">
    <location>
        <begin position="189"/>
        <end position="209"/>
    </location>
</feature>
<dbReference type="Proteomes" id="UP000282926">
    <property type="component" value="Unassembled WGS sequence"/>
</dbReference>
<feature type="transmembrane region" description="Helical" evidence="2">
    <location>
        <begin position="79"/>
        <end position="102"/>
    </location>
</feature>
<keyword evidence="2" id="KW-0812">Transmembrane</keyword>
<accession>A0ABY0CNB8</accession>
<dbReference type="InterPro" id="IPR017850">
    <property type="entry name" value="Alkaline_phosphatase_core_sf"/>
</dbReference>
<feature type="transmembrane region" description="Helical" evidence="2">
    <location>
        <begin position="114"/>
        <end position="142"/>
    </location>
</feature>
<keyword evidence="2" id="KW-1133">Transmembrane helix</keyword>
<dbReference type="InterPro" id="IPR050738">
    <property type="entry name" value="Sulfatase"/>
</dbReference>
<dbReference type="PANTHER" id="PTHR42693">
    <property type="entry name" value="ARYLSULFATASE FAMILY MEMBER"/>
    <property type="match status" value="1"/>
</dbReference>
<dbReference type="EMBL" id="SADD01000017">
    <property type="protein sequence ID" value="RVU41461.1"/>
    <property type="molecule type" value="Genomic_DNA"/>
</dbReference>
<dbReference type="InterPro" id="IPR000917">
    <property type="entry name" value="Sulfatase_N"/>
</dbReference>
<reference evidence="4 5" key="1">
    <citation type="submission" date="2019-01" db="EMBL/GenBank/DDBJ databases">
        <title>Lujinxingia litoralis gen. nov., sp. nov. and Lujinxingia sediminis gen. nov., sp. nov., new members in the order Bradymonadales, isolated from coastal sediment.</title>
        <authorList>
            <person name="Li C.-M."/>
        </authorList>
    </citation>
    <scope>NUCLEOTIDE SEQUENCE [LARGE SCALE GENOMIC DNA]</scope>
    <source>
        <strain evidence="4 5">SEH01</strain>
    </source>
</reference>
<protein>
    <recommendedName>
        <fullName evidence="3">Sulfatase N-terminal domain-containing protein</fullName>
    </recommendedName>
</protein>
<feature type="domain" description="Sulfatase N-terminal" evidence="3">
    <location>
        <begin position="337"/>
        <end position="611"/>
    </location>
</feature>
<evidence type="ECO:0000256" key="2">
    <source>
        <dbReference type="SAM" id="Phobius"/>
    </source>
</evidence>
<dbReference type="PANTHER" id="PTHR42693:SF33">
    <property type="entry name" value="ARYLSULFATASE"/>
    <property type="match status" value="1"/>
</dbReference>
<feature type="transmembrane region" description="Helical" evidence="2">
    <location>
        <begin position="163"/>
        <end position="183"/>
    </location>
</feature>
<proteinExistence type="inferred from homology"/>
<organism evidence="4 5">
    <name type="scientific">Lujinxingia sediminis</name>
    <dbReference type="NCBI Taxonomy" id="2480984"/>
    <lineage>
        <taxon>Bacteria</taxon>
        <taxon>Deltaproteobacteria</taxon>
        <taxon>Bradymonadales</taxon>
        <taxon>Lujinxingiaceae</taxon>
        <taxon>Lujinxingia</taxon>
    </lineage>
</organism>
<keyword evidence="2" id="KW-0472">Membrane</keyword>
<dbReference type="CDD" id="cd16148">
    <property type="entry name" value="sulfatase_like"/>
    <property type="match status" value="1"/>
</dbReference>
<dbReference type="SUPFAM" id="SSF53649">
    <property type="entry name" value="Alkaline phosphatase-like"/>
    <property type="match status" value="1"/>
</dbReference>
<comment type="caution">
    <text evidence="4">The sequence shown here is derived from an EMBL/GenBank/DDBJ whole genome shotgun (WGS) entry which is preliminary data.</text>
</comment>
<keyword evidence="5" id="KW-1185">Reference proteome</keyword>
<evidence type="ECO:0000313" key="5">
    <source>
        <dbReference type="Proteomes" id="UP000282926"/>
    </source>
</evidence>
<name>A0ABY0CNB8_9DELT</name>
<comment type="similarity">
    <text evidence="1">Belongs to the sulfatase family.</text>
</comment>
<gene>
    <name evidence="4" type="ORF">EA187_18480</name>
</gene>
<dbReference type="Pfam" id="PF00884">
    <property type="entry name" value="Sulfatase"/>
    <property type="match status" value="1"/>
</dbReference>
<feature type="transmembrane region" description="Helical" evidence="2">
    <location>
        <begin position="221"/>
        <end position="240"/>
    </location>
</feature>
<feature type="transmembrane region" description="Helical" evidence="2">
    <location>
        <begin position="45"/>
        <end position="67"/>
    </location>
</feature>
<evidence type="ECO:0000259" key="3">
    <source>
        <dbReference type="Pfam" id="PF00884"/>
    </source>
</evidence>
<sequence length="732" mass="80542">MRMPTDTSRVAFLSLILAGVLALSVEALALTLSEPTVALWMLPTHVGVGGPLVLLGAAMGVVVARSWAGLWKERAPAPLTMVAGLVSAPALLGAWIAVATLVTLKLDGRIATPWMGALLGALLSAVAAGAILAMSSPLVLLVRRLLARVTKHPVGRFILRAALWVPALLAGGALVALIMPLVGPGALKVLPWSYVATGCAGLAVLPLSWKLLSARPALKTPLMRALPTSLVLLSVFALMMPRAIERARSSFSDKPAVASHLYSALAGPLDFDEDGALSLYAGGDCAPFDASRGPHQVETPNDGVDQNCSGADLAFDVADFSPGPRRVEPPEGIHRRPNMILVTTDALSFPHTSAGGYERDTTPHLAAWAERATVYETAFSIATSTRLAMPGLIASKMNSQMRMLDRRGHPYPYPSDEVTLGTMLRDAGYRTVHIPGERYFTRWRTHALGFEEFDTRAYKSTDENGHNSPALTERAIEIIEEHDDDRPLAIWVHYFDHHGPYTIPEGAKTFGKGKSSMERFESELWFADQSWGRLFEAVEARWEPEEYVMLFTADHGEAFDANHQRHHHGYNIFTRPLHVPLIIQAPFGRGQRIEGLAGHIDVLPTLANLLDLEPREDWLGESLVPSLVAGTPPQKDVIHSLFYIPEAAKRGEETFEMIGTRTDDFYYFDDRKNGVRRLIRWRDDPLDAHDVSKEDPERAEIFRYITGQRLQWLREREEALTPFAKDAEKANE</sequence>
<dbReference type="Gene3D" id="3.40.720.10">
    <property type="entry name" value="Alkaline Phosphatase, subunit A"/>
    <property type="match status" value="1"/>
</dbReference>